<organism evidence="2 3">
    <name type="scientific">Mytilus edulis</name>
    <name type="common">Blue mussel</name>
    <dbReference type="NCBI Taxonomy" id="6550"/>
    <lineage>
        <taxon>Eukaryota</taxon>
        <taxon>Metazoa</taxon>
        <taxon>Spiralia</taxon>
        <taxon>Lophotrochozoa</taxon>
        <taxon>Mollusca</taxon>
        <taxon>Bivalvia</taxon>
        <taxon>Autobranchia</taxon>
        <taxon>Pteriomorphia</taxon>
        <taxon>Mytilida</taxon>
        <taxon>Mytiloidea</taxon>
        <taxon>Mytilidae</taxon>
        <taxon>Mytilinae</taxon>
        <taxon>Mytilus</taxon>
    </lineage>
</organism>
<dbReference type="InterPro" id="IPR039741">
    <property type="entry name" value="UDP-sugar_pyrophosphorylase"/>
</dbReference>
<comment type="similarity">
    <text evidence="1">Belongs to the UDPGP type 1 family.</text>
</comment>
<protein>
    <submittedName>
        <fullName evidence="2">UAP1</fullName>
        <ecNumber evidence="2">2.7.7.23</ecNumber>
        <ecNumber evidence="2">2.7.7.83</ecNumber>
    </submittedName>
</protein>
<evidence type="ECO:0000313" key="3">
    <source>
        <dbReference type="Proteomes" id="UP000683360"/>
    </source>
</evidence>
<gene>
    <name evidence="2" type="ORF">MEDL_45036</name>
</gene>
<comment type="caution">
    <text evidence="2">The sequence shown here is derived from an EMBL/GenBank/DDBJ whole genome shotgun (WGS) entry which is preliminary data.</text>
</comment>
<reference evidence="2" key="1">
    <citation type="submission" date="2021-03" db="EMBL/GenBank/DDBJ databases">
        <authorList>
            <person name="Bekaert M."/>
        </authorList>
    </citation>
    <scope>NUCLEOTIDE SEQUENCE</scope>
</reference>
<dbReference type="OrthoDB" id="532420at2759"/>
<dbReference type="AlphaFoldDB" id="A0A8S3TFJ7"/>
<proteinExistence type="inferred from homology"/>
<dbReference type="GO" id="GO:0052630">
    <property type="term" value="F:UDP-N-acetylgalactosamine diphosphorylase activity"/>
    <property type="evidence" value="ECO:0007669"/>
    <property type="project" value="UniProtKB-EC"/>
</dbReference>
<dbReference type="Proteomes" id="UP000683360">
    <property type="component" value="Unassembled WGS sequence"/>
</dbReference>
<evidence type="ECO:0000256" key="1">
    <source>
        <dbReference type="ARBA" id="ARBA00010401"/>
    </source>
</evidence>
<dbReference type="EMBL" id="CAJPWZ010002176">
    <property type="protein sequence ID" value="CAG2232301.1"/>
    <property type="molecule type" value="Genomic_DNA"/>
</dbReference>
<keyword evidence="2" id="KW-0808">Transferase</keyword>
<dbReference type="Gene3D" id="3.90.550.10">
    <property type="entry name" value="Spore Coat Polysaccharide Biosynthesis Protein SpsA, Chain A"/>
    <property type="match status" value="1"/>
</dbReference>
<dbReference type="GO" id="GO:0003977">
    <property type="term" value="F:UDP-N-acetylglucosamine diphosphorylase activity"/>
    <property type="evidence" value="ECO:0007669"/>
    <property type="project" value="UniProtKB-EC"/>
</dbReference>
<dbReference type="PANTHER" id="PTHR11952:SF2">
    <property type="entry name" value="LD24639P"/>
    <property type="match status" value="1"/>
</dbReference>
<keyword evidence="2" id="KW-0548">Nucleotidyltransferase</keyword>
<dbReference type="GO" id="GO:0006048">
    <property type="term" value="P:UDP-N-acetylglucosamine biosynthetic process"/>
    <property type="evidence" value="ECO:0007669"/>
    <property type="project" value="TreeGrafter"/>
</dbReference>
<dbReference type="PANTHER" id="PTHR11952">
    <property type="entry name" value="UDP- GLUCOSE PYROPHOSPHORYLASE"/>
    <property type="match status" value="1"/>
</dbReference>
<sequence length="183" mass="20410">MESRGIKHVHVYCVDNILVKMADPVFIGFCMAKGARCGAKILTEMTPLEISNDKTFIVYTYDDKSQDHQAQEEQLAHHVAKKKIPYVGENLETIKPSSPNGIKMEKFVFDVFHFASAKKEKGSGDNQKDADEENGIVCEISPLVSYAGEGLEDLVKEKSFVSPLYLEQGPSDEKPVVRQGERS</sequence>
<dbReference type="InterPro" id="IPR029044">
    <property type="entry name" value="Nucleotide-diphossugar_trans"/>
</dbReference>
<dbReference type="EC" id="2.7.7.83" evidence="2"/>
<name>A0A8S3TFJ7_MYTED</name>
<keyword evidence="3" id="KW-1185">Reference proteome</keyword>
<dbReference type="EC" id="2.7.7.23" evidence="2"/>
<dbReference type="SUPFAM" id="SSF53448">
    <property type="entry name" value="Nucleotide-diphospho-sugar transferases"/>
    <property type="match status" value="1"/>
</dbReference>
<accession>A0A8S3TFJ7</accession>
<evidence type="ECO:0000313" key="2">
    <source>
        <dbReference type="EMBL" id="CAG2232301.1"/>
    </source>
</evidence>